<dbReference type="PROSITE" id="PS51387">
    <property type="entry name" value="FAD_PCMH"/>
    <property type="match status" value="1"/>
</dbReference>
<keyword evidence="5" id="KW-1185">Reference proteome</keyword>
<dbReference type="InterPro" id="IPR036318">
    <property type="entry name" value="FAD-bd_PCMH-like_sf"/>
</dbReference>
<reference evidence="4 5" key="2">
    <citation type="journal article" date="2010" name="J. Bacteriol.">
        <title>Complete genome sequence of Beijerinckia indica subsp. indica.</title>
        <authorList>
            <person name="Tamas I."/>
            <person name="Dedysh S.N."/>
            <person name="Liesack W."/>
            <person name="Stott M.B."/>
            <person name="Alam M."/>
            <person name="Murrell J.C."/>
            <person name="Dunfield P.F."/>
        </authorList>
    </citation>
    <scope>NUCLEOTIDE SEQUENCE [LARGE SCALE GENOMIC DNA]</scope>
    <source>
        <strain evidence="5">ATCC 9039 / DSM 1715 / NCIMB 8712</strain>
    </source>
</reference>
<dbReference type="HOGENOM" id="CLU_017779_0_0_5"/>
<dbReference type="InterPro" id="IPR006094">
    <property type="entry name" value="Oxid_FAD_bind_N"/>
</dbReference>
<reference evidence="5" key="1">
    <citation type="submission" date="2008-03" db="EMBL/GenBank/DDBJ databases">
        <title>Complete sequence of chromosome of Beijerinckia indica subsp. indica ATCC 9039.</title>
        <authorList>
            <consortium name="US DOE Joint Genome Institute"/>
            <person name="Copeland A."/>
            <person name="Lucas S."/>
            <person name="Lapidus A."/>
            <person name="Glavina del Rio T."/>
            <person name="Dalin E."/>
            <person name="Tice H."/>
            <person name="Bruce D."/>
            <person name="Goodwin L."/>
            <person name="Pitluck S."/>
            <person name="LaButti K."/>
            <person name="Schmutz J."/>
            <person name="Larimer F."/>
            <person name="Land M."/>
            <person name="Hauser L."/>
            <person name="Kyrpides N."/>
            <person name="Mikhailova N."/>
            <person name="Dunfield P.F."/>
            <person name="Dedysh S.N."/>
            <person name="Liesack W."/>
            <person name="Saw J.H."/>
            <person name="Alam M."/>
            <person name="Chen Y."/>
            <person name="Murrell J.C."/>
            <person name="Richardson P."/>
        </authorList>
    </citation>
    <scope>NUCLEOTIDE SEQUENCE [LARGE SCALE GENOMIC DNA]</scope>
    <source>
        <strain evidence="5">ATCC 9039 / DSM 1715 / NCIMB 8712</strain>
    </source>
</reference>
<dbReference type="InterPro" id="IPR016164">
    <property type="entry name" value="FAD-linked_Oxase-like_C"/>
</dbReference>
<dbReference type="KEGG" id="bid:Bind_1900"/>
<dbReference type="Proteomes" id="UP000001695">
    <property type="component" value="Chromosome"/>
</dbReference>
<keyword evidence="2" id="KW-0274">FAD</keyword>
<dbReference type="GO" id="GO:0071949">
    <property type="term" value="F:FAD binding"/>
    <property type="evidence" value="ECO:0007669"/>
    <property type="project" value="InterPro"/>
</dbReference>
<dbReference type="AlphaFoldDB" id="B2IEC6"/>
<protein>
    <submittedName>
        <fullName evidence="4">FAD linked oxidase domain protein</fullName>
    </submittedName>
</protein>
<accession>B2IEC6</accession>
<dbReference type="SUPFAM" id="SSF55103">
    <property type="entry name" value="FAD-linked oxidases, C-terminal domain"/>
    <property type="match status" value="1"/>
</dbReference>
<dbReference type="InterPro" id="IPR016169">
    <property type="entry name" value="FAD-bd_PCMH_sub2"/>
</dbReference>
<dbReference type="Pfam" id="PF01565">
    <property type="entry name" value="FAD_binding_4"/>
    <property type="match status" value="1"/>
</dbReference>
<name>B2IEC6_BEII9</name>
<keyword evidence="1" id="KW-0285">Flavoprotein</keyword>
<gene>
    <name evidence="4" type="ordered locus">Bind_1900</name>
</gene>
<dbReference type="GO" id="GO:0003824">
    <property type="term" value="F:catalytic activity"/>
    <property type="evidence" value="ECO:0007669"/>
    <property type="project" value="InterPro"/>
</dbReference>
<evidence type="ECO:0000256" key="1">
    <source>
        <dbReference type="ARBA" id="ARBA00022630"/>
    </source>
</evidence>
<dbReference type="EMBL" id="CP001016">
    <property type="protein sequence ID" value="ACB95524.1"/>
    <property type="molecule type" value="Genomic_DNA"/>
</dbReference>
<evidence type="ECO:0000313" key="4">
    <source>
        <dbReference type="EMBL" id="ACB95524.1"/>
    </source>
</evidence>
<evidence type="ECO:0000313" key="5">
    <source>
        <dbReference type="Proteomes" id="UP000001695"/>
    </source>
</evidence>
<dbReference type="InterPro" id="IPR016166">
    <property type="entry name" value="FAD-bd_PCMH"/>
</dbReference>
<sequence>MKPAMPPATNEAETMDILLPRDEKDVVAVVEAAVANRVPLEIMGLGSKRGFGAPVTAERHISLSGLSGITLYEPSELVLRAHAGTPMREIRALLDQNGQELAFEPMDYGDLYGAPKDDKAKGGTIGGTIAVNASGPRRIRAGAARDHLLGFKAVSGRAESFKSGGRVMKNVTGYDLSKLLAGSHGTLAIMTEVTVKVLPRPENEESVIATNLTEDQALALLREASGLPYEVSSFACLPEGSVLGLPRGPIAVLRLEGPDLSIQKRKEELITTFRKNTRFAKGQYDILKAAVSREFWAAIRDALPITTCGGQVWRLSTAPSEAAPLVTAIHAAGVPILRWFYDWAGGLIWLCVEATPHAHAPSIRAAVDRFGGHATLIRAEDEVRAAIPVFHPQPPALAALSRRVKHGFDPLSLLNRHRFGTHFDPSVDEPTSLQGAE</sequence>
<organism evidence="4 5">
    <name type="scientific">Beijerinckia indica subsp. indica (strain ATCC 9039 / DSM 1715 / NCIMB 8712)</name>
    <dbReference type="NCBI Taxonomy" id="395963"/>
    <lineage>
        <taxon>Bacteria</taxon>
        <taxon>Pseudomonadati</taxon>
        <taxon>Pseudomonadota</taxon>
        <taxon>Alphaproteobacteria</taxon>
        <taxon>Hyphomicrobiales</taxon>
        <taxon>Beijerinckiaceae</taxon>
        <taxon>Beijerinckia</taxon>
    </lineage>
</organism>
<dbReference type="eggNOG" id="COG0277">
    <property type="taxonomic scope" value="Bacteria"/>
</dbReference>
<feature type="domain" description="FAD-binding PCMH-type" evidence="3">
    <location>
        <begin position="10"/>
        <end position="200"/>
    </location>
</feature>
<proteinExistence type="predicted"/>
<evidence type="ECO:0000256" key="2">
    <source>
        <dbReference type="ARBA" id="ARBA00022827"/>
    </source>
</evidence>
<evidence type="ECO:0000259" key="3">
    <source>
        <dbReference type="PROSITE" id="PS51387"/>
    </source>
</evidence>
<dbReference type="PANTHER" id="PTHR11748:SF103">
    <property type="entry name" value="GLYCOLATE OXIDASE SUBUNIT GLCE"/>
    <property type="match status" value="1"/>
</dbReference>
<dbReference type="STRING" id="395963.Bind_1900"/>
<dbReference type="PANTHER" id="PTHR11748">
    <property type="entry name" value="D-LACTATE DEHYDROGENASE"/>
    <property type="match status" value="1"/>
</dbReference>
<dbReference type="Gene3D" id="3.30.465.10">
    <property type="match status" value="1"/>
</dbReference>
<dbReference type="SUPFAM" id="SSF56176">
    <property type="entry name" value="FAD-binding/transporter-associated domain-like"/>
    <property type="match status" value="1"/>
</dbReference>